<organism evidence="1 2">
    <name type="scientific">Nocardioides kongjuensis</name>
    <dbReference type="NCBI Taxonomy" id="349522"/>
    <lineage>
        <taxon>Bacteria</taxon>
        <taxon>Bacillati</taxon>
        <taxon>Actinomycetota</taxon>
        <taxon>Actinomycetes</taxon>
        <taxon>Propionibacteriales</taxon>
        <taxon>Nocardioidaceae</taxon>
        <taxon>Nocardioides</taxon>
    </lineage>
</organism>
<evidence type="ECO:0000313" key="2">
    <source>
        <dbReference type="Proteomes" id="UP000582231"/>
    </source>
</evidence>
<dbReference type="AlphaFoldDB" id="A0A852RH35"/>
<reference evidence="1 2" key="1">
    <citation type="submission" date="2020-07" db="EMBL/GenBank/DDBJ databases">
        <title>Sequencing the genomes of 1000 actinobacteria strains.</title>
        <authorList>
            <person name="Klenk H.-P."/>
        </authorList>
    </citation>
    <scope>NUCLEOTIDE SEQUENCE [LARGE SCALE GENOMIC DNA]</scope>
    <source>
        <strain evidence="1 2">DSM 19082</strain>
    </source>
</reference>
<name>A0A852RH35_9ACTN</name>
<keyword evidence="2" id="KW-1185">Reference proteome</keyword>
<dbReference type="Proteomes" id="UP000582231">
    <property type="component" value="Unassembled WGS sequence"/>
</dbReference>
<proteinExistence type="predicted"/>
<dbReference type="RefSeq" id="WP_179728832.1">
    <property type="nucleotide sequence ID" value="NZ_BAABEF010000001.1"/>
</dbReference>
<comment type="caution">
    <text evidence="1">The sequence shown here is derived from an EMBL/GenBank/DDBJ whole genome shotgun (WGS) entry which is preliminary data.</text>
</comment>
<sequence length="142" mass="16086">MAEELTDVDELTADDFILGLFAALTRRNIPTVSMREEHFYEAIEASFRRLEELQSSDPGIAELTFRVKLDPLYGDSAVVRNAVNAVVQRTFLSLDNPEFVTIRSKLNDRQAERTLEHLPGKPEWYVALADKFVEVRTAAKSA</sequence>
<gene>
    <name evidence="1" type="ORF">BJ958_004233</name>
</gene>
<evidence type="ECO:0000313" key="1">
    <source>
        <dbReference type="EMBL" id="NYD32687.1"/>
    </source>
</evidence>
<protein>
    <submittedName>
        <fullName evidence="1">Uncharacterized protein</fullName>
    </submittedName>
</protein>
<dbReference type="EMBL" id="JACCBF010000001">
    <property type="protein sequence ID" value="NYD32687.1"/>
    <property type="molecule type" value="Genomic_DNA"/>
</dbReference>
<accession>A0A852RH35</accession>